<gene>
    <name evidence="1" type="ORF">SAMN04488108_3459</name>
</gene>
<dbReference type="InterPro" id="IPR026950">
    <property type="entry name" value="Caps_assemb_Wzi"/>
</dbReference>
<dbReference type="Pfam" id="PF14052">
    <property type="entry name" value="Caps_assemb_Wzi"/>
    <property type="match status" value="1"/>
</dbReference>
<accession>A0A1M7ZHR8</accession>
<keyword evidence="2" id="KW-1185">Reference proteome</keyword>
<reference evidence="2" key="1">
    <citation type="submission" date="2016-12" db="EMBL/GenBank/DDBJ databases">
        <authorList>
            <person name="Varghese N."/>
            <person name="Submissions S."/>
        </authorList>
    </citation>
    <scope>NUCLEOTIDE SEQUENCE [LARGE SCALE GENOMIC DNA]</scope>
    <source>
        <strain evidence="2">DSM 25035</strain>
    </source>
</reference>
<organism evidence="1 2">
    <name type="scientific">Algoriphagus zhangzhouensis</name>
    <dbReference type="NCBI Taxonomy" id="1073327"/>
    <lineage>
        <taxon>Bacteria</taxon>
        <taxon>Pseudomonadati</taxon>
        <taxon>Bacteroidota</taxon>
        <taxon>Cytophagia</taxon>
        <taxon>Cytophagales</taxon>
        <taxon>Cyclobacteriaceae</taxon>
        <taxon>Algoriphagus</taxon>
    </lineage>
</organism>
<proteinExistence type="predicted"/>
<dbReference type="RefSeq" id="WP_073573058.1">
    <property type="nucleotide sequence ID" value="NZ_FRXN01000005.1"/>
</dbReference>
<name>A0A1M7ZHR8_9BACT</name>
<dbReference type="InterPro" id="IPR038636">
    <property type="entry name" value="Wzi_sf"/>
</dbReference>
<dbReference type="AlphaFoldDB" id="A0A1M7ZHR8"/>
<dbReference type="STRING" id="1073327.SAMN04488108_3459"/>
<protein>
    <submittedName>
        <fullName evidence="1">Capsule assembly protein Wzi</fullName>
    </submittedName>
</protein>
<dbReference type="EMBL" id="FRXN01000005">
    <property type="protein sequence ID" value="SHO64450.1"/>
    <property type="molecule type" value="Genomic_DNA"/>
</dbReference>
<dbReference type="Gene3D" id="2.40.160.130">
    <property type="entry name" value="Capsule assembly protein Wzi"/>
    <property type="match status" value="1"/>
</dbReference>
<sequence>MKKFIVFIYFTLFIGQVSFSQNLNSGIPVLEEAIRREQILGNISNSYSFQLRPIRLFPKDTSHTFKSVEAFFSKGINQKQELKKSRFSSLPLIVTSAINSKRPYGWGNKGLLPNVGLQTYISTGFFAKFHFLEIQFQPEYVYVQNLPFQGFGEDYPRGAVSARFFYWNNGDNPERFGTDPISRFWWGQSSAMLVFGPISAGISTENIWWGPGQFNSLTFSANAEGFPHLTLKTNRPIKTPIGKIEAEIISGRLENSLLEPTQNEFQNENYFRKFDGDWRYLNAIHISYNPVFIPNIFVGFNRTFQQYNKYREKTFGGYFPIFEVFQKQNLFSNGNSVLYDSNGQDQQVSLSFRYLIPKAKMEVYAEMGRRDHAFNWRDFFLNPEHARAYLLGFQKLLPIEGKGNYIQIRGEITHQQESINRYVRYPGLIGNQTWHTHGLARGFVNRGESLGVGAGVGSNVQSLEISKINGLNKRGILLERLANNQDFYFRAFGQNPERNPWIDYGIGLLWDQHWSRLILSGKLQFVKAFNYQWQVEPTNRSDFPDGKNIGSVYGQFSLVYRFNKQ</sequence>
<dbReference type="OrthoDB" id="1293009at2"/>
<evidence type="ECO:0000313" key="2">
    <source>
        <dbReference type="Proteomes" id="UP000184609"/>
    </source>
</evidence>
<dbReference type="Proteomes" id="UP000184609">
    <property type="component" value="Unassembled WGS sequence"/>
</dbReference>
<evidence type="ECO:0000313" key="1">
    <source>
        <dbReference type="EMBL" id="SHO64450.1"/>
    </source>
</evidence>